<gene>
    <name evidence="1" type="ORF">ACFFGY_10430</name>
</gene>
<organism evidence="1 2">
    <name type="scientific">Roseomonas elaeocarpi</name>
    <dbReference type="NCBI Taxonomy" id="907779"/>
    <lineage>
        <taxon>Bacteria</taxon>
        <taxon>Pseudomonadati</taxon>
        <taxon>Pseudomonadota</taxon>
        <taxon>Alphaproteobacteria</taxon>
        <taxon>Acetobacterales</taxon>
        <taxon>Roseomonadaceae</taxon>
        <taxon>Roseomonas</taxon>
    </lineage>
</organism>
<proteinExistence type="predicted"/>
<evidence type="ECO:0000313" key="1">
    <source>
        <dbReference type="EMBL" id="MFC0408667.1"/>
    </source>
</evidence>
<protein>
    <recommendedName>
        <fullName evidence="3">EAL domain-containing protein</fullName>
    </recommendedName>
</protein>
<accession>A0ABV6JSH0</accession>
<dbReference type="EMBL" id="JBHLUN010000007">
    <property type="protein sequence ID" value="MFC0408667.1"/>
    <property type="molecule type" value="Genomic_DNA"/>
</dbReference>
<dbReference type="Proteomes" id="UP001589865">
    <property type="component" value="Unassembled WGS sequence"/>
</dbReference>
<comment type="caution">
    <text evidence="1">The sequence shown here is derived from an EMBL/GenBank/DDBJ whole genome shotgun (WGS) entry which is preliminary data.</text>
</comment>
<reference evidence="1 2" key="1">
    <citation type="submission" date="2024-09" db="EMBL/GenBank/DDBJ databases">
        <authorList>
            <person name="Sun Q."/>
            <person name="Mori K."/>
        </authorList>
    </citation>
    <scope>NUCLEOTIDE SEQUENCE [LARGE SCALE GENOMIC DNA]</scope>
    <source>
        <strain evidence="1 2">TBRC 5777</strain>
    </source>
</reference>
<keyword evidence="2" id="KW-1185">Reference proteome</keyword>
<dbReference type="RefSeq" id="WP_377044426.1">
    <property type="nucleotide sequence ID" value="NZ_JBHLUN010000007.1"/>
</dbReference>
<evidence type="ECO:0008006" key="3">
    <source>
        <dbReference type="Google" id="ProtNLM"/>
    </source>
</evidence>
<evidence type="ECO:0000313" key="2">
    <source>
        <dbReference type="Proteomes" id="UP001589865"/>
    </source>
</evidence>
<name>A0ABV6JSH0_9PROT</name>
<sequence>MSLALLAEPPAGNAAELAALLRDCSADDRPREVAWLRFSALPSGMDRPHHHRLLREAVRPPNSAQGRSFHLPNGDFAVVALTPRVAGTGIIAATREALAGALEAEVLGRVFRPMRLPEEGAAVLAALEESLGLVPDAPMPSLGRLDAAGLRAAERALAQADVWPLHARQTICRLPAEDARFEPVREDVRPMPEAVREQLLDGCEPGSLAGPLAEALSSRLLRSLLSRRGWLGEPAPLHLPLPLSALAGESFLRLDRELPRSLRPLLTLGIGAAEVLRDAAGFRFARDFVRSRGYRLVLEVGEPEALRYLPPRALAVDGLRIGFSPALPAAAQSLREGLRRDWPEVVLAGCDTAAAIAWGWEAGLRLFQGRAIQRRRGD</sequence>